<sequence length="390" mass="41022">MNSKNSSVKKSLSSIALALGGILAGEEVQAAPLSLPAPLHFSAGPLGTLNAQGVASAYGMWQDNAFAGSGTPANKAASADISNGMVMISKTSGLFQFMIQAGAYNILTLAAPFASTGNYVQGSYGALPIAYLEIAPTEHFNVQIGKLYTLTGDEYTFSYQNWNIQRGLLWGQENAIVKGVQLNYSNGPITAALSWNDGFYSNRFNWVSGLISYAINGKNSVFVQADGNLGHTYYTYAPLATAPLQNNQQIYDLGYTYTSDYLALTSYVQYSQVPGAAVQALGAGSKSTSTLGAAVLADYSFTDTVSLAGRVEYISNSGSVTDGAANLTGFGPGSHAWSLTVTPTYQKGGFFARGELAYVAATMPADTGIFGKSGLNQSQVRGMLETGFLF</sequence>
<reference evidence="1" key="1">
    <citation type="journal article" date="2021" name="ISME J.">
        <title>Genomic evolution of the class Acidithiobacillia: deep-branching Proteobacteria living in extreme acidic conditions.</title>
        <authorList>
            <person name="Moya-Beltran A."/>
            <person name="Beard S."/>
            <person name="Rojas-Villalobos C."/>
            <person name="Issotta F."/>
            <person name="Gallardo Y."/>
            <person name="Ulloa R."/>
            <person name="Giaveno A."/>
            <person name="Degli Esposti M."/>
            <person name="Johnson D.B."/>
            <person name="Quatrini R."/>
        </authorList>
    </citation>
    <scope>NUCLEOTIDE SEQUENCE</scope>
    <source>
        <strain evidence="1">VAN18-1</strain>
    </source>
</reference>
<proteinExistence type="predicted"/>
<gene>
    <name evidence="1" type="ORF">HFQ13_11010</name>
</gene>
<dbReference type="AlphaFoldDB" id="A0AAE3CKP9"/>
<protein>
    <submittedName>
        <fullName evidence="1">Porin</fullName>
    </submittedName>
</protein>
<comment type="caution">
    <text evidence="1">The sequence shown here is derived from an EMBL/GenBank/DDBJ whole genome shotgun (WGS) entry which is preliminary data.</text>
</comment>
<evidence type="ECO:0000313" key="2">
    <source>
        <dbReference type="Proteomes" id="UP001197378"/>
    </source>
</evidence>
<keyword evidence="2" id="KW-1185">Reference proteome</keyword>
<name>A0AAE3CKP9_9PROT</name>
<accession>A0AAE3CKP9</accession>
<dbReference type="Proteomes" id="UP001197378">
    <property type="component" value="Unassembled WGS sequence"/>
</dbReference>
<organism evidence="1 2">
    <name type="scientific">Igneacidithiobacillus copahuensis</name>
    <dbReference type="NCBI Taxonomy" id="2724909"/>
    <lineage>
        <taxon>Bacteria</taxon>
        <taxon>Pseudomonadati</taxon>
        <taxon>Pseudomonadota</taxon>
        <taxon>Acidithiobacillia</taxon>
        <taxon>Acidithiobacillales</taxon>
        <taxon>Acidithiobacillaceae</taxon>
        <taxon>Igneacidithiobacillus</taxon>
    </lineage>
</organism>
<dbReference type="InterPro" id="IPR011486">
    <property type="entry name" value="BBP2"/>
</dbReference>
<dbReference type="Pfam" id="PF07642">
    <property type="entry name" value="BBP2"/>
    <property type="match status" value="1"/>
</dbReference>
<dbReference type="EMBL" id="JAAXYO010000155">
    <property type="protein sequence ID" value="MBU2788720.1"/>
    <property type="molecule type" value="Genomic_DNA"/>
</dbReference>
<evidence type="ECO:0000313" key="1">
    <source>
        <dbReference type="EMBL" id="MBU2788720.1"/>
    </source>
</evidence>
<dbReference type="RefSeq" id="WP_215870839.1">
    <property type="nucleotide sequence ID" value="NZ_JAAXYO010000155.1"/>
</dbReference>